<feature type="transmembrane region" description="Helical" evidence="8">
    <location>
        <begin position="401"/>
        <end position="422"/>
    </location>
</feature>
<feature type="transmembrane region" description="Helical" evidence="8">
    <location>
        <begin position="545"/>
        <end position="564"/>
    </location>
</feature>
<evidence type="ECO:0000259" key="10">
    <source>
        <dbReference type="PROSITE" id="PS50928"/>
    </source>
</evidence>
<comment type="caution">
    <text evidence="11">The sequence shown here is derived from an EMBL/GenBank/DDBJ whole genome shotgun (WGS) entry which is preliminary data.</text>
</comment>
<dbReference type="EMBL" id="JADEYR010000015">
    <property type="protein sequence ID" value="MBE9404842.1"/>
    <property type="molecule type" value="Genomic_DNA"/>
</dbReference>
<feature type="transmembrane region" description="Helical" evidence="8">
    <location>
        <begin position="301"/>
        <end position="319"/>
    </location>
</feature>
<name>A0ABR9W324_9MICO</name>
<feature type="transmembrane region" description="Helical" evidence="8">
    <location>
        <begin position="146"/>
        <end position="170"/>
    </location>
</feature>
<evidence type="ECO:0000256" key="9">
    <source>
        <dbReference type="SAM" id="MobiDB-lite"/>
    </source>
</evidence>
<dbReference type="SUPFAM" id="SSF161098">
    <property type="entry name" value="MetI-like"/>
    <property type="match status" value="2"/>
</dbReference>
<evidence type="ECO:0000256" key="8">
    <source>
        <dbReference type="RuleBase" id="RU363032"/>
    </source>
</evidence>
<sequence>MRRSGTSMGAMFRSPLFAVVFLVVAWFVVTFMVWPNIRLLLQVFRPEGAWSFDVFPKLFSSDRAMQSLRNSFLLAVVLSVSVNVVGTFIVLVTRYFDIKGSRILFVGFATTLLYGGVVLVSGYNLIYGPRGFVTTILSRFFPGMDTAWFTGFLAVALVSTFAGTGNHLLFMTNALSKVDFQTIEAAKQLGASTWGILWRIVLPVLRPIIFSITILTFLGGLGAMAAPLILGGPDSQPITPMILTFSNSLASRDLAATLALFLGLATMVLLAVLNRLERGGTYFSVSKGPVALTKQTIRNPVANAIVHVGAYLLFLIYAIPPGPITIFSFTDAAAIASGTISWESFTLENYAKIVPAPTAFRPFLISMGYSAVASGTVVIAMLFVARILQRFPNTVTRWLEYLLHLPWVLPATMIALALIITFSTPQALVAGQVLTGTVVILAIGYIIEKIPFTLRMLKASFMGIPESVEEAASILGASQFYTFRRVLLPLVLPAATAIAALNFNSLLDNYDTAVFLAHPFFQPLGIFIRNATANETINDTTALTFVYTVLLMLISGVTMWLVYGRSTTSRRRRRTWLRGLGSRRATPAHATATTATTQRIADVAAGKPDGAPAALPPAPAPSAGTDTSDPTPGGKSR</sequence>
<gene>
    <name evidence="11" type="ORF">IOE58_11840</name>
</gene>
<keyword evidence="5 8" id="KW-0812">Transmembrane</keyword>
<organism evidence="11 12">
    <name type="scientific">Brachybacterium epidermidis</name>
    <dbReference type="NCBI Taxonomy" id="2781983"/>
    <lineage>
        <taxon>Bacteria</taxon>
        <taxon>Bacillati</taxon>
        <taxon>Actinomycetota</taxon>
        <taxon>Actinomycetes</taxon>
        <taxon>Micrococcales</taxon>
        <taxon>Dermabacteraceae</taxon>
        <taxon>Brachybacterium</taxon>
    </lineage>
</organism>
<keyword evidence="4" id="KW-0997">Cell inner membrane</keyword>
<feature type="transmembrane region" description="Helical" evidence="8">
    <location>
        <begin position="12"/>
        <end position="34"/>
    </location>
</feature>
<keyword evidence="7 8" id="KW-0472">Membrane</keyword>
<dbReference type="RefSeq" id="WP_193866587.1">
    <property type="nucleotide sequence ID" value="NZ_JADEYR010000015.1"/>
</dbReference>
<feature type="transmembrane region" description="Helical" evidence="8">
    <location>
        <begin position="104"/>
        <end position="126"/>
    </location>
</feature>
<keyword evidence="12" id="KW-1185">Reference proteome</keyword>
<feature type="transmembrane region" description="Helical" evidence="8">
    <location>
        <begin position="367"/>
        <end position="389"/>
    </location>
</feature>
<evidence type="ECO:0000256" key="7">
    <source>
        <dbReference type="ARBA" id="ARBA00023136"/>
    </source>
</evidence>
<evidence type="ECO:0000313" key="12">
    <source>
        <dbReference type="Proteomes" id="UP000644727"/>
    </source>
</evidence>
<dbReference type="InterPro" id="IPR035906">
    <property type="entry name" value="MetI-like_sf"/>
</dbReference>
<dbReference type="CDD" id="cd06261">
    <property type="entry name" value="TM_PBP2"/>
    <property type="match status" value="2"/>
</dbReference>
<dbReference type="Proteomes" id="UP000644727">
    <property type="component" value="Unassembled WGS sequence"/>
</dbReference>
<dbReference type="Pfam" id="PF00528">
    <property type="entry name" value="BPD_transp_1"/>
    <property type="match status" value="2"/>
</dbReference>
<dbReference type="InterPro" id="IPR000515">
    <property type="entry name" value="MetI-like"/>
</dbReference>
<feature type="transmembrane region" description="Helical" evidence="8">
    <location>
        <begin position="486"/>
        <end position="507"/>
    </location>
</feature>
<feature type="transmembrane region" description="Helical" evidence="8">
    <location>
        <begin position="208"/>
        <end position="230"/>
    </location>
</feature>
<dbReference type="PANTHER" id="PTHR43357">
    <property type="entry name" value="INNER MEMBRANE ABC TRANSPORTER PERMEASE PROTEIN YDCV"/>
    <property type="match status" value="1"/>
</dbReference>
<feature type="transmembrane region" description="Helical" evidence="8">
    <location>
        <begin position="428"/>
        <end position="447"/>
    </location>
</feature>
<keyword evidence="6 8" id="KW-1133">Transmembrane helix</keyword>
<evidence type="ECO:0000313" key="11">
    <source>
        <dbReference type="EMBL" id="MBE9404842.1"/>
    </source>
</evidence>
<feature type="domain" description="ABC transmembrane type-1" evidence="10">
    <location>
        <begin position="68"/>
        <end position="273"/>
    </location>
</feature>
<feature type="transmembrane region" description="Helical" evidence="8">
    <location>
        <begin position="254"/>
        <end position="273"/>
    </location>
</feature>
<comment type="similarity">
    <text evidence="8">Belongs to the binding-protein-dependent transport system permease family.</text>
</comment>
<keyword evidence="2 8" id="KW-0813">Transport</keyword>
<evidence type="ECO:0000256" key="6">
    <source>
        <dbReference type="ARBA" id="ARBA00022989"/>
    </source>
</evidence>
<keyword evidence="3" id="KW-1003">Cell membrane</keyword>
<feature type="compositionally biased region" description="Low complexity" evidence="9">
    <location>
        <begin position="580"/>
        <end position="597"/>
    </location>
</feature>
<feature type="region of interest" description="Disordered" evidence="9">
    <location>
        <begin position="580"/>
        <end position="637"/>
    </location>
</feature>
<reference evidence="11 12" key="1">
    <citation type="submission" date="2020-10" db="EMBL/GenBank/DDBJ databases">
        <title>Draft genome and description of Brachybacterium epidermidis sp nov.</title>
        <authorList>
            <person name="Boxberger M."/>
            <person name="La Scola B."/>
        </authorList>
    </citation>
    <scope>NUCLEOTIDE SEQUENCE [LARGE SCALE GENOMIC DNA]</scope>
    <source>
        <strain evidence="11 12">Marseille-Q2903</strain>
    </source>
</reference>
<comment type="subcellular location">
    <subcellularLocation>
        <location evidence="1">Cell inner membrane</location>
        <topology evidence="1">Multi-pass membrane protein</topology>
    </subcellularLocation>
    <subcellularLocation>
        <location evidence="8">Cell membrane</location>
        <topology evidence="8">Multi-pass membrane protein</topology>
    </subcellularLocation>
</comment>
<feature type="domain" description="ABC transmembrane type-1" evidence="10">
    <location>
        <begin position="363"/>
        <end position="558"/>
    </location>
</feature>
<dbReference type="PROSITE" id="PS50928">
    <property type="entry name" value="ABC_TM1"/>
    <property type="match status" value="2"/>
</dbReference>
<protein>
    <submittedName>
        <fullName evidence="11">Iron ABC transporter permease</fullName>
    </submittedName>
</protein>
<evidence type="ECO:0000256" key="3">
    <source>
        <dbReference type="ARBA" id="ARBA00022475"/>
    </source>
</evidence>
<evidence type="ECO:0000256" key="5">
    <source>
        <dbReference type="ARBA" id="ARBA00022692"/>
    </source>
</evidence>
<accession>A0ABR9W324</accession>
<dbReference type="PANTHER" id="PTHR43357:SF4">
    <property type="entry name" value="INNER MEMBRANE ABC TRANSPORTER PERMEASE PROTEIN YDCV"/>
    <property type="match status" value="1"/>
</dbReference>
<proteinExistence type="inferred from homology"/>
<feature type="compositionally biased region" description="Low complexity" evidence="9">
    <location>
        <begin position="604"/>
        <end position="613"/>
    </location>
</feature>
<evidence type="ECO:0000256" key="1">
    <source>
        <dbReference type="ARBA" id="ARBA00004429"/>
    </source>
</evidence>
<evidence type="ECO:0000256" key="4">
    <source>
        <dbReference type="ARBA" id="ARBA00022519"/>
    </source>
</evidence>
<evidence type="ECO:0000256" key="2">
    <source>
        <dbReference type="ARBA" id="ARBA00022448"/>
    </source>
</evidence>
<dbReference type="Gene3D" id="1.10.3720.10">
    <property type="entry name" value="MetI-like"/>
    <property type="match status" value="2"/>
</dbReference>
<feature type="transmembrane region" description="Helical" evidence="8">
    <location>
        <begin position="72"/>
        <end position="92"/>
    </location>
</feature>